<sequence length="308" mass="33168">MFINNLIDSEWRKCGNVKVYSQGPGVFVLDFESARGKELALGSQGPRFYDGSKPFILKPWSRDMSLEIKELKTAPIWIKLPNLRLHLWSPEALSKIVSLVGRPLFADTVTASRETLCFARVCVEVDFDKMLPDSVTIEDDKGYRYDQKVEYEWKPTSRCSYCLHLVHSDSCPRHKTTFPCPCCKKYGRFCCQRSCGPPRFLFGTAQGAANTSSTTGFGSAAAMSGGEAPVCGASFSSTPAFGSTPAMSTPAFSFSSTPAFSTPAMSGGEAPVCGASFSSTPAFGSTPAPTFGSNLFSATAPGADSPYC</sequence>
<name>A0A9Q0ZGU6_SALPP</name>
<dbReference type="Proteomes" id="UP001151532">
    <property type="component" value="Chromosome 17"/>
</dbReference>
<keyword evidence="2" id="KW-1185">Reference proteome</keyword>
<proteinExistence type="predicted"/>
<accession>A0A9Q0ZGU6</accession>
<protein>
    <submittedName>
        <fullName evidence="1">GLYCINE-RICH CELL WALL STRUCTURAL PROTEIN 1.8-LIKE</fullName>
    </submittedName>
</protein>
<dbReference type="PANTHER" id="PTHR31286">
    <property type="entry name" value="GLYCINE-RICH CELL WALL STRUCTURAL PROTEIN 1.8-LIKE"/>
    <property type="match status" value="1"/>
</dbReference>
<organism evidence="1 2">
    <name type="scientific">Salix purpurea</name>
    <name type="common">Purple osier willow</name>
    <dbReference type="NCBI Taxonomy" id="77065"/>
    <lineage>
        <taxon>Eukaryota</taxon>
        <taxon>Viridiplantae</taxon>
        <taxon>Streptophyta</taxon>
        <taxon>Embryophyta</taxon>
        <taxon>Tracheophyta</taxon>
        <taxon>Spermatophyta</taxon>
        <taxon>Magnoliopsida</taxon>
        <taxon>eudicotyledons</taxon>
        <taxon>Gunneridae</taxon>
        <taxon>Pentapetalae</taxon>
        <taxon>rosids</taxon>
        <taxon>fabids</taxon>
        <taxon>Malpighiales</taxon>
        <taxon>Salicaceae</taxon>
        <taxon>Saliceae</taxon>
        <taxon>Salix</taxon>
    </lineage>
</organism>
<evidence type="ECO:0000313" key="2">
    <source>
        <dbReference type="Proteomes" id="UP001151532"/>
    </source>
</evidence>
<dbReference type="InterPro" id="IPR040256">
    <property type="entry name" value="At4g02000-like"/>
</dbReference>
<dbReference type="OrthoDB" id="831829at2759"/>
<reference evidence="1" key="1">
    <citation type="submission" date="2022-11" db="EMBL/GenBank/DDBJ databases">
        <authorList>
            <person name="Hyden B.L."/>
            <person name="Feng K."/>
            <person name="Yates T."/>
            <person name="Jawdy S."/>
            <person name="Smart L.B."/>
            <person name="Muchero W."/>
        </authorList>
    </citation>
    <scope>NUCLEOTIDE SEQUENCE</scope>
    <source>
        <tissue evidence="1">Shoot tip</tissue>
    </source>
</reference>
<reference evidence="1" key="2">
    <citation type="journal article" date="2023" name="Int. J. Mol. Sci.">
        <title>De Novo Assembly and Annotation of 11 Diverse Shrub Willow (Salix) Genomes Reveals Novel Gene Organization in Sex-Linked Regions.</title>
        <authorList>
            <person name="Hyden B."/>
            <person name="Feng K."/>
            <person name="Yates T.B."/>
            <person name="Jawdy S."/>
            <person name="Cereghino C."/>
            <person name="Smart L.B."/>
            <person name="Muchero W."/>
        </authorList>
    </citation>
    <scope>NUCLEOTIDE SEQUENCE</scope>
    <source>
        <tissue evidence="1">Shoot tip</tissue>
    </source>
</reference>
<comment type="caution">
    <text evidence="1">The sequence shown here is derived from an EMBL/GenBank/DDBJ whole genome shotgun (WGS) entry which is preliminary data.</text>
</comment>
<gene>
    <name evidence="1" type="ORF">OIU79_001352</name>
</gene>
<dbReference type="EMBL" id="JAPFFK010000011">
    <property type="protein sequence ID" value="KAJ6734070.1"/>
    <property type="molecule type" value="Genomic_DNA"/>
</dbReference>
<dbReference type="AlphaFoldDB" id="A0A9Q0ZGU6"/>
<dbReference type="PANTHER" id="PTHR31286:SF165">
    <property type="entry name" value="DUF4283 DOMAIN-CONTAINING PROTEIN"/>
    <property type="match status" value="1"/>
</dbReference>
<evidence type="ECO:0000313" key="1">
    <source>
        <dbReference type="EMBL" id="KAJ6734070.1"/>
    </source>
</evidence>